<comment type="catalytic activity">
    <reaction evidence="5">
        <text>a 5'-end (N(2),N(7)-dimethyl 5'-triphosphoguanosine)-ribonucleoside in snoRNA + S-adenosyl-L-methionine = a 5'-end (N(2),N(2),N(7)-trimethyl 5'-triphosphoguanosine)-ribonucleoside in snoRNA + S-adenosyl-L-homocysteine + H(+)</text>
        <dbReference type="Rhea" id="RHEA:78507"/>
        <dbReference type="Rhea" id="RHEA-COMP:19088"/>
        <dbReference type="Rhea" id="RHEA-COMP:19090"/>
        <dbReference type="ChEBI" id="CHEBI:15378"/>
        <dbReference type="ChEBI" id="CHEBI:57856"/>
        <dbReference type="ChEBI" id="CHEBI:59789"/>
        <dbReference type="ChEBI" id="CHEBI:167623"/>
        <dbReference type="ChEBI" id="CHEBI:172880"/>
    </reaction>
    <physiologicalReaction direction="left-to-right" evidence="5">
        <dbReference type="Rhea" id="RHEA:78508"/>
    </physiologicalReaction>
</comment>
<dbReference type="eggNOG" id="KOG2730">
    <property type="taxonomic scope" value="Eukaryota"/>
</dbReference>
<evidence type="ECO:0000256" key="7">
    <source>
        <dbReference type="ARBA" id="ARBA00048763"/>
    </source>
</evidence>
<name>A0A0A0HVP7_PARBD</name>
<proteinExistence type="inferred from homology"/>
<dbReference type="OrthoDB" id="5752at2759"/>
<feature type="region of interest" description="Disordered" evidence="10">
    <location>
        <begin position="347"/>
        <end position="383"/>
    </location>
</feature>
<evidence type="ECO:0000256" key="2">
    <source>
        <dbReference type="ARBA" id="ARBA00018517"/>
    </source>
</evidence>
<dbReference type="Proteomes" id="UP000001628">
    <property type="component" value="Unassembled WGS sequence"/>
</dbReference>
<feature type="region of interest" description="Disordered" evidence="10">
    <location>
        <begin position="1330"/>
        <end position="1376"/>
    </location>
</feature>
<evidence type="ECO:0000313" key="12">
    <source>
        <dbReference type="EMBL" id="KGM92116.1"/>
    </source>
</evidence>
<reference evidence="12 13" key="1">
    <citation type="journal article" date="2011" name="PLoS Genet.">
        <title>Comparative genomic analysis of human fungal pathogens causing paracoccidioidomycosis.</title>
        <authorList>
            <person name="Desjardins C.A."/>
            <person name="Champion M.D."/>
            <person name="Holder J.W."/>
            <person name="Muszewska A."/>
            <person name="Goldberg J."/>
            <person name="Bailao A.M."/>
            <person name="Brigido M.M."/>
            <person name="Ferreira M.E."/>
            <person name="Garcia A.M."/>
            <person name="Grynberg M."/>
            <person name="Gujja S."/>
            <person name="Heiman D.I."/>
            <person name="Henn M.R."/>
            <person name="Kodira C.D."/>
            <person name="Leon-Narvaez H."/>
            <person name="Longo L.V."/>
            <person name="Ma L.J."/>
            <person name="Malavazi I."/>
            <person name="Matsuo A.L."/>
            <person name="Morais F.V."/>
            <person name="Pereira M."/>
            <person name="Rodriguez-Brito S."/>
            <person name="Sakthikumar S."/>
            <person name="Salem-Izacc S.M."/>
            <person name="Sykes S.M."/>
            <person name="Teixeira M.M."/>
            <person name="Vallejo M.C."/>
            <person name="Walter M.E."/>
            <person name="Yandava C."/>
            <person name="Young S."/>
            <person name="Zeng Q."/>
            <person name="Zucker J."/>
            <person name="Felipe M.S."/>
            <person name="Goldman G.H."/>
            <person name="Haas B.J."/>
            <person name="McEwen J.G."/>
            <person name="Nino-Vega G."/>
            <person name="Puccia R."/>
            <person name="San-Blas G."/>
            <person name="Soares C.M."/>
            <person name="Birren B.W."/>
            <person name="Cuomo C.A."/>
        </authorList>
    </citation>
    <scope>NUCLEOTIDE SEQUENCE [LARGE SCALE GENOMIC DNA]</scope>
    <source>
        <strain evidence="12 13">Pb18</strain>
    </source>
</reference>
<comment type="subcellular location">
    <subcellularLocation>
        <location evidence="1">Nucleus</location>
    </subcellularLocation>
</comment>
<dbReference type="InterPro" id="IPR029063">
    <property type="entry name" value="SAM-dependent_MTases_sf"/>
</dbReference>
<comment type="similarity">
    <text evidence="4">Belongs to the methyltransferase superfamily. Trimethylguanosine synthase family.</text>
</comment>
<dbReference type="FunFam" id="3.40.50.150:FF:000270">
    <property type="entry name" value="RNA methylase family protein"/>
    <property type="match status" value="1"/>
</dbReference>
<feature type="compositionally biased region" description="Basic and acidic residues" evidence="10">
    <location>
        <begin position="1224"/>
        <end position="1245"/>
    </location>
</feature>
<evidence type="ECO:0000256" key="3">
    <source>
        <dbReference type="ARBA" id="ARBA00023242"/>
    </source>
</evidence>
<dbReference type="FunCoup" id="A0A0A0HVP7">
    <property type="interactions" value="365"/>
</dbReference>
<dbReference type="Gene3D" id="3.40.50.150">
    <property type="entry name" value="Vaccinia Virus protein VP39"/>
    <property type="match status" value="1"/>
</dbReference>
<feature type="region of interest" description="Disordered" evidence="10">
    <location>
        <begin position="299"/>
        <end position="318"/>
    </location>
</feature>
<sequence>MESSDDEPPAGAHHYSSRAEVPTGIRNYWVQRYTIFSKYDDGIWLTDNAWFGVTPEPIAQKIAQHMADSAPKDRNILVDAFAGAGGNTIAFAQSGRWKRVYAIEKEPAVLQCAKHNAKVYGVDDKITWFEGDCMQILKHQLSVLSPYSVIFASPPWGGPAYRADDVFDLSTMQPYSLATLYSEFSAFTEHLVLYLPRTSDLKQLATIVKGGKKALAMHYFQNILLSAFILVSRDILHLRRFWTPSSVIVPYKLLVLPPFAKLPIDGHLHCYLLRSRELHLYLAPSSDLDENSAFTLPTKGSVRDKMPHATGSDGVESDNEDFNHVMRQINAPTNDASFDFLQRELEPGEKADDAVDYEDIDDDDDLPDEEIGLPHVGDENGKTREVNDEWGAMEGLEGFLTAGDMEGQPVGDELDDLFGDVPSSPVGEQKDQNGALPQAMSDEMVPDSIVDPLEATQPVKENGMVETAHEQNRDSTVTPTDMDPATFKEYQLQQALFAMSTYGPDNPPAPPENHEELLASLWPKFDRNAMPRFLELLPPKKSHFVGKSPLKPPKRIVPTKLNLELAQDQERAFRTTGQTQKRALDADNPSIVVITPLTDASCSSSDVMDITDDPDEELPGGVTMQDLQVLCADWDIKTPVSEEEKTEAVPDILENEEPGTDDDEWLFETNPPAKKRKLEKSPKDYIAYSQIDIPYFDDPISATAGVARKIHLDMNDPYLLLDERATEAALQSPKHLGAVNRDEMAGSFTKRLIKRYNISNDDAYDMLKENHQNKVRSTLGSVALEHSLPAVRLQWPYYKTKLARQEARSFHRPSLSFFPNLPVYFKKPLYIKRKHQRGKDVKTLYSSTKSLSLADNSHVLLLEYSEEHPTMMSNFGMGSRFINYYRRKNMEDPARPKAEIGETAVLLPQDKSPFSIFGHIDPGETTATIATGMFRAPVFQQEAKPTDFLVIRNSTGIDGSSYYIRNIEYIYVAGQAFPSVDVPGPHSRKVTTAAKNRLKMICYRLLRKNKNHRISVADITEHFPESSDMQNRQKMKEFLQFSKDHKEWEMRPGEPIPDEDVLRSYVKPEDICLLEAMQVGQQHLHDAGYDNDEDDADDDEKEGESLEQQLAPWKTTKHFLSATQGKAMLQIHGEGDPTGRGEGFSFIKTSMKGGFRAVGESVEDKLDAQRLKENGGHSYNVARQQKSYEESIRRVWDAQKSSLSSTIEHSDDESDIDQEGTDEIFSHPRARSERPTPGLGRRDDETTSQFSRMSTSSQTGKIMKITRKIRNSKGGYDEVQEIVKDPRVIKQYAKQRHEAESRNLILGDIKPTGDPETDARRVKQLHLELQRLQRNKERRHARERQKGITTDSPARSPGAVASPSATGPKGGGTQRKCANCGQVGHIKTNKKLCPLLNGTMKAEDGTSGSAFAMGAPPAL</sequence>
<gene>
    <name evidence="12" type="ORF">PADG_11651</name>
</gene>
<dbReference type="SUPFAM" id="SSF53335">
    <property type="entry name" value="S-adenosyl-L-methionine-dependent methyltransferases"/>
    <property type="match status" value="1"/>
</dbReference>
<evidence type="ECO:0000256" key="6">
    <source>
        <dbReference type="ARBA" id="ARBA00048740"/>
    </source>
</evidence>
<dbReference type="GO" id="GO:0017025">
    <property type="term" value="F:TBP-class protein binding"/>
    <property type="evidence" value="ECO:0007669"/>
    <property type="project" value="InterPro"/>
</dbReference>
<feature type="domain" description="Transcription initiation factor TFIID subunit 1 histone acetyltransferase" evidence="11">
    <location>
        <begin position="756"/>
        <end position="1203"/>
    </location>
</feature>
<dbReference type="STRING" id="502780.A0A0A0HVP7"/>
<dbReference type="PANTHER" id="PTHR13900">
    <property type="entry name" value="TRANSCRIPTION INITIATION FACTOR TFIID"/>
    <property type="match status" value="1"/>
</dbReference>
<dbReference type="HOGENOM" id="CLU_000572_1_1_1"/>
<evidence type="ECO:0000256" key="9">
    <source>
        <dbReference type="ARBA" id="ARBA00049790"/>
    </source>
</evidence>
<comment type="catalytic activity">
    <reaction evidence="7">
        <text>a 5'-end (N(2),N(7)-dimethyl 5'-triphosphoguanosine)-ribonucleoside in snRNA + S-adenosyl-L-methionine = a 5'-end (N(2),N(2),N(7)-trimethyl 5'-triphosphoguanosine)-ribonucleoside in snRNA + S-adenosyl-L-homocysteine + H(+)</text>
        <dbReference type="Rhea" id="RHEA:78479"/>
        <dbReference type="Rhea" id="RHEA-COMP:19087"/>
        <dbReference type="Rhea" id="RHEA-COMP:19089"/>
        <dbReference type="ChEBI" id="CHEBI:15378"/>
        <dbReference type="ChEBI" id="CHEBI:57856"/>
        <dbReference type="ChEBI" id="CHEBI:59789"/>
        <dbReference type="ChEBI" id="CHEBI:167623"/>
        <dbReference type="ChEBI" id="CHEBI:172880"/>
    </reaction>
    <physiologicalReaction direction="left-to-right" evidence="7">
        <dbReference type="Rhea" id="RHEA:78480"/>
    </physiologicalReaction>
</comment>
<dbReference type="CDD" id="cd02440">
    <property type="entry name" value="AdoMet_MTases"/>
    <property type="match status" value="1"/>
</dbReference>
<evidence type="ECO:0000259" key="11">
    <source>
        <dbReference type="Pfam" id="PF12157"/>
    </source>
</evidence>
<evidence type="ECO:0000256" key="8">
    <source>
        <dbReference type="ARBA" id="ARBA00049075"/>
    </source>
</evidence>
<dbReference type="GeneID" id="22587548"/>
<feature type="compositionally biased region" description="Acidic residues" evidence="10">
    <location>
        <begin position="1089"/>
        <end position="1102"/>
    </location>
</feature>
<feature type="region of interest" description="Disordered" evidence="10">
    <location>
        <begin position="1086"/>
        <end position="1110"/>
    </location>
</feature>
<comment type="catalytic activity">
    <reaction evidence="8">
        <text>a 5'-end (N(7)-methyl 5'-triphosphoguanosine)-ribonucleoside in snRNA + S-adenosyl-L-methionine = a 5'-end (N(2),N(7)-dimethyl 5'-triphosphoguanosine)-ribonucleoside in snRNA + S-adenosyl-L-homocysteine + H(+)</text>
        <dbReference type="Rhea" id="RHEA:78471"/>
        <dbReference type="Rhea" id="RHEA-COMP:19085"/>
        <dbReference type="Rhea" id="RHEA-COMP:19087"/>
        <dbReference type="ChEBI" id="CHEBI:15378"/>
        <dbReference type="ChEBI" id="CHEBI:57856"/>
        <dbReference type="ChEBI" id="CHEBI:59789"/>
        <dbReference type="ChEBI" id="CHEBI:156461"/>
        <dbReference type="ChEBI" id="CHEBI:172880"/>
    </reaction>
    <physiologicalReaction direction="left-to-right" evidence="8">
        <dbReference type="Rhea" id="RHEA:78472"/>
    </physiologicalReaction>
</comment>
<comment type="catalytic activity">
    <reaction evidence="6">
        <text>a 5'-end (N(7)-methyl 5'-triphosphoguanosine)-ribonucleoside in snoRNA + S-adenosyl-L-methionine = a 5'-end (N(2),N(7)-dimethyl 5'-triphosphoguanosine)-ribonucleoside in snoRNA + S-adenosyl-L-homocysteine + H(+)</text>
        <dbReference type="Rhea" id="RHEA:78475"/>
        <dbReference type="Rhea" id="RHEA-COMP:19086"/>
        <dbReference type="Rhea" id="RHEA-COMP:19088"/>
        <dbReference type="ChEBI" id="CHEBI:15378"/>
        <dbReference type="ChEBI" id="CHEBI:57856"/>
        <dbReference type="ChEBI" id="CHEBI:59789"/>
        <dbReference type="ChEBI" id="CHEBI:156461"/>
        <dbReference type="ChEBI" id="CHEBI:172880"/>
    </reaction>
    <physiologicalReaction direction="left-to-right" evidence="6">
        <dbReference type="Rhea" id="RHEA:78476"/>
    </physiologicalReaction>
</comment>
<dbReference type="eggNOG" id="KOG0008">
    <property type="taxonomic scope" value="Eukaryota"/>
</dbReference>
<dbReference type="Pfam" id="PF12157">
    <property type="entry name" value="DUF3591"/>
    <property type="match status" value="1"/>
</dbReference>
<dbReference type="PANTHER" id="PTHR13900:SF0">
    <property type="entry name" value="TRANSCRIPTION INITIATION FACTOR TFIID SUBUNIT 1"/>
    <property type="match status" value="1"/>
</dbReference>
<feature type="region of interest" description="Disordered" evidence="10">
    <location>
        <begin position="463"/>
        <end position="483"/>
    </location>
</feature>
<dbReference type="Pfam" id="PF09445">
    <property type="entry name" value="Methyltransf_15"/>
    <property type="match status" value="1"/>
</dbReference>
<dbReference type="GO" id="GO:0008168">
    <property type="term" value="F:methyltransferase activity"/>
    <property type="evidence" value="ECO:0007669"/>
    <property type="project" value="InterPro"/>
</dbReference>
<dbReference type="RefSeq" id="XP_010759882.1">
    <property type="nucleotide sequence ID" value="XM_010761580.1"/>
</dbReference>
<feature type="compositionally biased region" description="Acidic residues" evidence="10">
    <location>
        <begin position="1210"/>
        <end position="1222"/>
    </location>
</feature>
<feature type="compositionally biased region" description="Acidic residues" evidence="10">
    <location>
        <begin position="354"/>
        <end position="371"/>
    </location>
</feature>
<feature type="compositionally biased region" description="Polar residues" evidence="10">
    <location>
        <begin position="1247"/>
        <end position="1259"/>
    </location>
</feature>
<evidence type="ECO:0000256" key="5">
    <source>
        <dbReference type="ARBA" id="ARBA00047418"/>
    </source>
</evidence>
<evidence type="ECO:0000256" key="4">
    <source>
        <dbReference type="ARBA" id="ARBA00025783"/>
    </source>
</evidence>
<dbReference type="InterPro" id="IPR019012">
    <property type="entry name" value="RNA_cap_Gua-N2-MeTrfase"/>
</dbReference>
<evidence type="ECO:0000256" key="10">
    <source>
        <dbReference type="SAM" id="MobiDB-lite"/>
    </source>
</evidence>
<protein>
    <recommendedName>
        <fullName evidence="2">Trimethylguanosine synthase</fullName>
    </recommendedName>
    <alternativeName>
        <fullName evidence="9">Cap-specific guanine-N(2) methyltransferase</fullName>
    </alternativeName>
</protein>
<dbReference type="InParanoid" id="A0A0A0HVP7"/>
<feature type="region of interest" description="Disordered" evidence="10">
    <location>
        <begin position="1202"/>
        <end position="1259"/>
    </location>
</feature>
<dbReference type="VEuPathDB" id="FungiDB:PADG_11651"/>
<dbReference type="GO" id="GO:0004402">
    <property type="term" value="F:histone acetyltransferase activity"/>
    <property type="evidence" value="ECO:0007669"/>
    <property type="project" value="InterPro"/>
</dbReference>
<dbReference type="GO" id="GO:0051123">
    <property type="term" value="P:RNA polymerase II preinitiation complex assembly"/>
    <property type="evidence" value="ECO:0007669"/>
    <property type="project" value="TreeGrafter"/>
</dbReference>
<evidence type="ECO:0000313" key="13">
    <source>
        <dbReference type="Proteomes" id="UP000001628"/>
    </source>
</evidence>
<dbReference type="InterPro" id="IPR022591">
    <property type="entry name" value="TAF1_HAT_dom"/>
</dbReference>
<accession>A0A0A0HVP7</accession>
<dbReference type="GO" id="GO:0036261">
    <property type="term" value="P:7-methylguanosine cap hypermethylation"/>
    <property type="evidence" value="ECO:0007669"/>
    <property type="project" value="InterPro"/>
</dbReference>
<keyword evidence="3" id="KW-0539">Nucleus</keyword>
<dbReference type="EMBL" id="KN275960">
    <property type="protein sequence ID" value="KGM92116.1"/>
    <property type="molecule type" value="Genomic_DNA"/>
</dbReference>
<dbReference type="KEGG" id="pbn:PADG_11651"/>
<evidence type="ECO:0000256" key="1">
    <source>
        <dbReference type="ARBA" id="ARBA00004123"/>
    </source>
</evidence>
<keyword evidence="13" id="KW-1185">Reference proteome</keyword>
<dbReference type="GO" id="GO:0016251">
    <property type="term" value="F:RNA polymerase II general transcription initiation factor activity"/>
    <property type="evidence" value="ECO:0007669"/>
    <property type="project" value="InterPro"/>
</dbReference>
<dbReference type="InterPro" id="IPR040240">
    <property type="entry name" value="TAF1"/>
</dbReference>
<dbReference type="OMA" id="RFINYYR"/>
<dbReference type="GO" id="GO:0005669">
    <property type="term" value="C:transcription factor TFIID complex"/>
    <property type="evidence" value="ECO:0007669"/>
    <property type="project" value="InterPro"/>
</dbReference>
<organism evidence="12 13">
    <name type="scientific">Paracoccidioides brasiliensis (strain Pb18)</name>
    <dbReference type="NCBI Taxonomy" id="502780"/>
    <lineage>
        <taxon>Eukaryota</taxon>
        <taxon>Fungi</taxon>
        <taxon>Dikarya</taxon>
        <taxon>Ascomycota</taxon>
        <taxon>Pezizomycotina</taxon>
        <taxon>Eurotiomycetes</taxon>
        <taxon>Eurotiomycetidae</taxon>
        <taxon>Onygenales</taxon>
        <taxon>Ajellomycetaceae</taxon>
        <taxon>Paracoccidioides</taxon>
    </lineage>
</organism>